<name>A0A365L0M2_9BACL</name>
<dbReference type="PROSITE" id="PS51154">
    <property type="entry name" value="MACRO"/>
    <property type="match status" value="1"/>
</dbReference>
<accession>A0A365L0M2</accession>
<dbReference type="CDD" id="cd02908">
    <property type="entry name" value="Macro_OAADPr_deacetylase"/>
    <property type="match status" value="1"/>
</dbReference>
<organism evidence="2 3">
    <name type="scientific">Planococcus halotolerans</name>
    <dbReference type="NCBI Taxonomy" id="2233542"/>
    <lineage>
        <taxon>Bacteria</taxon>
        <taxon>Bacillati</taxon>
        <taxon>Bacillota</taxon>
        <taxon>Bacilli</taxon>
        <taxon>Bacillales</taxon>
        <taxon>Caryophanaceae</taxon>
        <taxon>Planococcus</taxon>
    </lineage>
</organism>
<dbReference type="SUPFAM" id="SSF52949">
    <property type="entry name" value="Macro domain-like"/>
    <property type="match status" value="1"/>
</dbReference>
<dbReference type="PANTHER" id="PTHR11106:SF27">
    <property type="entry name" value="MACRO DOMAIN-CONTAINING PROTEIN"/>
    <property type="match status" value="1"/>
</dbReference>
<evidence type="ECO:0000259" key="1">
    <source>
        <dbReference type="PROSITE" id="PS51154"/>
    </source>
</evidence>
<dbReference type="PANTHER" id="PTHR11106">
    <property type="entry name" value="GANGLIOSIDE INDUCED DIFFERENTIATION ASSOCIATED PROTEIN 2-RELATED"/>
    <property type="match status" value="1"/>
</dbReference>
<dbReference type="SMART" id="SM00506">
    <property type="entry name" value="A1pp"/>
    <property type="match status" value="1"/>
</dbReference>
<proteinExistence type="predicted"/>
<dbReference type="InterPro" id="IPR043472">
    <property type="entry name" value="Macro_dom-like"/>
</dbReference>
<protein>
    <submittedName>
        <fullName evidence="2">RNase III inhibitor</fullName>
    </submittedName>
</protein>
<evidence type="ECO:0000313" key="2">
    <source>
        <dbReference type="EMBL" id="RAZ78974.1"/>
    </source>
</evidence>
<dbReference type="Gene3D" id="3.40.220.10">
    <property type="entry name" value="Leucine Aminopeptidase, subunit E, domain 1"/>
    <property type="match status" value="1"/>
</dbReference>
<dbReference type="EMBL" id="QLZR01000002">
    <property type="protein sequence ID" value="RAZ78974.1"/>
    <property type="molecule type" value="Genomic_DNA"/>
</dbReference>
<dbReference type="Proteomes" id="UP000251002">
    <property type="component" value="Unassembled WGS sequence"/>
</dbReference>
<evidence type="ECO:0000313" key="3">
    <source>
        <dbReference type="Proteomes" id="UP000251002"/>
    </source>
</evidence>
<keyword evidence="3" id="KW-1185">Reference proteome</keyword>
<dbReference type="AlphaFoldDB" id="A0A365L0M2"/>
<reference evidence="2 3" key="1">
    <citation type="submission" date="2018-06" db="EMBL/GenBank/DDBJ databases">
        <title>The draft genome sequences of strains SCU63 and S1.</title>
        <authorList>
            <person name="Gan L."/>
        </authorList>
    </citation>
    <scope>NUCLEOTIDE SEQUENCE [LARGE SCALE GENOMIC DNA]</scope>
    <source>
        <strain evidence="2 3">SCU63</strain>
    </source>
</reference>
<feature type="domain" description="Macro" evidence="1">
    <location>
        <begin position="1"/>
        <end position="168"/>
    </location>
</feature>
<gene>
    <name evidence="2" type="ORF">DP120_04975</name>
</gene>
<dbReference type="RefSeq" id="WP_112222472.1">
    <property type="nucleotide sequence ID" value="NZ_CP196859.1"/>
</dbReference>
<sequence length="332" mass="37702">MPLEIVRNDITKMIVDAIVNAANSGLKMGGGVCGAIFKAAGASELQQACDRIGYCPVGEAVHTEAFVLNADFIIHTVGPVWQGGSHNEERLLRNSYRNSLELAESLGCQSIAFPLISTGIYGYPKEAALKVAIGEIESFLMHHEMDVYLVVFDKQSFSISSTLFDSIEAYIDEHQVDALERRYPRRKRIIRDEIISQNLEQEFKLESAMDLSLEDVLKNVDESFSERLFRYIDEKEMTDAETYKKANIDRKLFSKIRNSPGYTPMKKTIIAFAVALELDLQETEDLLEKAGYRLSRSHKFDLIIMYFIERENYKVHEINEALFAFDQVLLGS</sequence>
<dbReference type="Pfam" id="PF01661">
    <property type="entry name" value="Macro"/>
    <property type="match status" value="1"/>
</dbReference>
<comment type="caution">
    <text evidence="2">The sequence shown here is derived from an EMBL/GenBank/DDBJ whole genome shotgun (WGS) entry which is preliminary data.</text>
</comment>
<dbReference type="InterPro" id="IPR002589">
    <property type="entry name" value="Macro_dom"/>
</dbReference>